<feature type="compositionally biased region" description="Polar residues" evidence="1">
    <location>
        <begin position="287"/>
        <end position="299"/>
    </location>
</feature>
<reference evidence="2" key="1">
    <citation type="journal article" date="2022" name="Int. J. Mol. Sci.">
        <title>Draft Genome of Tanacetum Coccineum: Genomic Comparison of Closely Related Tanacetum-Family Plants.</title>
        <authorList>
            <person name="Yamashiro T."/>
            <person name="Shiraishi A."/>
            <person name="Nakayama K."/>
            <person name="Satake H."/>
        </authorList>
    </citation>
    <scope>NUCLEOTIDE SEQUENCE</scope>
</reference>
<feature type="region of interest" description="Disordered" evidence="1">
    <location>
        <begin position="205"/>
        <end position="311"/>
    </location>
</feature>
<comment type="caution">
    <text evidence="2">The sequence shown here is derived from an EMBL/GenBank/DDBJ whole genome shotgun (WGS) entry which is preliminary data.</text>
</comment>
<reference evidence="2" key="2">
    <citation type="submission" date="2022-01" db="EMBL/GenBank/DDBJ databases">
        <authorList>
            <person name="Yamashiro T."/>
            <person name="Shiraishi A."/>
            <person name="Satake H."/>
            <person name="Nakayama K."/>
        </authorList>
    </citation>
    <scope>NUCLEOTIDE SEQUENCE</scope>
</reference>
<name>A0ABQ5AHJ8_9ASTR</name>
<evidence type="ECO:0000256" key="1">
    <source>
        <dbReference type="SAM" id="MobiDB-lite"/>
    </source>
</evidence>
<protein>
    <recommendedName>
        <fullName evidence="4">Gag-Pol polyprotein</fullName>
    </recommendedName>
</protein>
<evidence type="ECO:0000313" key="2">
    <source>
        <dbReference type="EMBL" id="GJT00618.1"/>
    </source>
</evidence>
<dbReference type="Proteomes" id="UP001151760">
    <property type="component" value="Unassembled WGS sequence"/>
</dbReference>
<accession>A0ABQ5AHJ8</accession>
<sequence>MTEITVSAKTATTTEEAVPEHNVLETYKNTTLEKRAYFDAEAEAEAIHMILSEIGDDIYSTIDACTTTKEMWITIKVLQQGESLNKQDVKTNLFWEFGKFTSRDRESIESYYSRFYKMMNEMIRNKLEVATMQVNVQFLQQLEPEWSKFVTVVKQTSDLDTISYHKLFNILKQYQDEVNDIHAEKLARNANPLALVDATIQYPDTHYQAPKPHKTYAPSSKQTPSTRSYDTIRNRGKKIAKPITPPSESASKEDEDNDPEQAQRDKDITSSNTKNKNVDTSTRHMNDNQTRQFGNQRTVTVAGARETETKTGKRLCLSKGEDDDVQELEAHYIHMAKIHEVLTADSRPTFDVELLEQVQSNDDYKVFVISTDISKITRKPSKKRANADTRNGRAQKKPEMQSQKQEKSKSQKTQGVSITGCHAGNPCELPSDLTANNDLPIIEELYGQDQKERGKQVRA</sequence>
<organism evidence="2 3">
    <name type="scientific">Tanacetum coccineum</name>
    <dbReference type="NCBI Taxonomy" id="301880"/>
    <lineage>
        <taxon>Eukaryota</taxon>
        <taxon>Viridiplantae</taxon>
        <taxon>Streptophyta</taxon>
        <taxon>Embryophyta</taxon>
        <taxon>Tracheophyta</taxon>
        <taxon>Spermatophyta</taxon>
        <taxon>Magnoliopsida</taxon>
        <taxon>eudicotyledons</taxon>
        <taxon>Gunneridae</taxon>
        <taxon>Pentapetalae</taxon>
        <taxon>asterids</taxon>
        <taxon>campanulids</taxon>
        <taxon>Asterales</taxon>
        <taxon>Asteraceae</taxon>
        <taxon>Asteroideae</taxon>
        <taxon>Anthemideae</taxon>
        <taxon>Anthemidinae</taxon>
        <taxon>Tanacetum</taxon>
    </lineage>
</organism>
<feature type="compositionally biased region" description="Polar residues" evidence="1">
    <location>
        <begin position="217"/>
        <end position="231"/>
    </location>
</feature>
<feature type="compositionally biased region" description="Polar residues" evidence="1">
    <location>
        <begin position="269"/>
        <end position="280"/>
    </location>
</feature>
<evidence type="ECO:0000313" key="3">
    <source>
        <dbReference type="Proteomes" id="UP001151760"/>
    </source>
</evidence>
<dbReference type="EMBL" id="BQNB010012209">
    <property type="protein sequence ID" value="GJT00618.1"/>
    <property type="molecule type" value="Genomic_DNA"/>
</dbReference>
<proteinExistence type="predicted"/>
<feature type="compositionally biased region" description="Basic and acidic residues" evidence="1">
    <location>
        <begin position="385"/>
        <end position="409"/>
    </location>
</feature>
<evidence type="ECO:0008006" key="4">
    <source>
        <dbReference type="Google" id="ProtNLM"/>
    </source>
</evidence>
<gene>
    <name evidence="2" type="ORF">Tco_0821787</name>
</gene>
<keyword evidence="3" id="KW-1185">Reference proteome</keyword>
<dbReference type="Pfam" id="PF14223">
    <property type="entry name" value="Retrotran_gag_2"/>
    <property type="match status" value="1"/>
</dbReference>
<feature type="region of interest" description="Disordered" evidence="1">
    <location>
        <begin position="377"/>
        <end position="434"/>
    </location>
</feature>